<organism evidence="2 3">
    <name type="scientific">Gemmata obscuriglobus</name>
    <dbReference type="NCBI Taxonomy" id="114"/>
    <lineage>
        <taxon>Bacteria</taxon>
        <taxon>Pseudomonadati</taxon>
        <taxon>Planctomycetota</taxon>
        <taxon>Planctomycetia</taxon>
        <taxon>Gemmatales</taxon>
        <taxon>Gemmataceae</taxon>
        <taxon>Gemmata</taxon>
    </lineage>
</organism>
<dbReference type="AlphaFoldDB" id="A0A2Z3H219"/>
<sequence>MAVTGKIADGIIQIALAGYEKVKEQLNAVKGQLGQMKNGLDTLTSASAKGFAVASAGILGFLKAADPVRFTIFTQKLEVLAIHIGRTFIPLLESAIKWIDKLIAYFSKLSDGQRDNILHWSKIGLLILGVGTAIGKAISLISSLWSLISAGVGVVRPLVEILSKIIPIGKVLRLLTLGFLLFNGEAGRATELFGKLKEMALPALESLWGVLKKVYEAFVQVGGLVGDIVDDIFNGIGGGLLDVFEEALPLIQLALNHMKAILDLIGTALSEVVSVIKDAKAIYSVLREKKASELPKAIAQGLGRAVVNDLEGAAGNISDFFGGFGKETLGGVADFVRDDVIGGKADEDAMSAARERLDTTDGDFSGHGSGGEFTGAGGKYNPLLPPVRVQNFGLEEAFKKAQQGASFDPTKIAENERKKIAIESRDYLKSISEKVTPESAAAGAF</sequence>
<gene>
    <name evidence="2" type="ORF">C1280_24085</name>
</gene>
<evidence type="ECO:0000313" key="2">
    <source>
        <dbReference type="EMBL" id="AWM39778.1"/>
    </source>
</evidence>
<reference evidence="2 3" key="1">
    <citation type="submission" date="2018-01" db="EMBL/GenBank/DDBJ databases">
        <title>G. obscuriglobus.</title>
        <authorList>
            <person name="Franke J."/>
            <person name="Blomberg W."/>
            <person name="Selmecki A."/>
        </authorList>
    </citation>
    <scope>NUCLEOTIDE SEQUENCE [LARGE SCALE GENOMIC DNA]</scope>
    <source>
        <strain evidence="2 3">DSM 5831</strain>
    </source>
</reference>
<dbReference type="EMBL" id="CP025958">
    <property type="protein sequence ID" value="AWM39778.1"/>
    <property type="molecule type" value="Genomic_DNA"/>
</dbReference>
<evidence type="ECO:0000256" key="1">
    <source>
        <dbReference type="SAM" id="MobiDB-lite"/>
    </source>
</evidence>
<dbReference type="Proteomes" id="UP000245802">
    <property type="component" value="Chromosome"/>
</dbReference>
<evidence type="ECO:0008006" key="4">
    <source>
        <dbReference type="Google" id="ProtNLM"/>
    </source>
</evidence>
<dbReference type="OrthoDB" id="10018763at2"/>
<name>A0A2Z3H219_9BACT</name>
<feature type="region of interest" description="Disordered" evidence="1">
    <location>
        <begin position="358"/>
        <end position="377"/>
    </location>
</feature>
<protein>
    <recommendedName>
        <fullName evidence="4">Phage tail tape measure protein</fullName>
    </recommendedName>
</protein>
<keyword evidence="3" id="KW-1185">Reference proteome</keyword>
<proteinExistence type="predicted"/>
<feature type="compositionally biased region" description="Gly residues" evidence="1">
    <location>
        <begin position="365"/>
        <end position="377"/>
    </location>
</feature>
<dbReference type="RefSeq" id="WP_010035123.1">
    <property type="nucleotide sequence ID" value="NZ_CP025958.1"/>
</dbReference>
<dbReference type="KEGG" id="gog:C1280_24085"/>
<evidence type="ECO:0000313" key="3">
    <source>
        <dbReference type="Proteomes" id="UP000245802"/>
    </source>
</evidence>
<accession>A0A2Z3H219</accession>